<dbReference type="eggNOG" id="COG2308">
    <property type="taxonomic scope" value="Bacteria"/>
</dbReference>
<protein>
    <submittedName>
        <fullName evidence="1">Uncharacterized protein</fullName>
    </submittedName>
</protein>
<dbReference type="Proteomes" id="UP000017184">
    <property type="component" value="Chromosome"/>
</dbReference>
<evidence type="ECO:0000313" key="2">
    <source>
        <dbReference type="Proteomes" id="UP000017184"/>
    </source>
</evidence>
<sequence length="427" mass="46731">MPLHDRHNGTTVDALHHDPHSGLVDRERLYAALEQEWDLPWQPWHDLRPHLFAANAVFVPPRAVAAMAEAVAAIERIAALPGYAQHVLQAADPLALQDWGLRGACMGYDFHVVGDEAFLIEINTNAGGWLPNAALACVAANADWAAQPCTASSTCHQEHGAAVMQMFEAEWRLQRGDAPLRTVCIVDVAPGEQFLAPEFEMFRALFARHGVEAHIADPQALQWCGDHLAYEGQPVDMVYNRLTDFALRDATSQALRAAAECGAVVLTPHPRAHALLANKRNLAVLGQPEQLAAWGADAADIATLGRVVPATLPLTADNAAALWARRRELFFKPVSGYGSKAAYRGDKLTRGVWEQLQQRRPHDIVAQTFIAPPTRYVDVGGQPTWLKYDIRAYTYAGVVHLFVARLYTGQTTNFRTPGGGFAPVCVV</sequence>
<proteinExistence type="predicted"/>
<dbReference type="SUPFAM" id="SSF56059">
    <property type="entry name" value="Glutathione synthetase ATP-binding domain-like"/>
    <property type="match status" value="1"/>
</dbReference>
<gene>
    <name evidence="1" type="ORF">Cenrod_0541</name>
</gene>
<dbReference type="STRING" id="946483.Cenrod_0541"/>
<dbReference type="PATRIC" id="fig|946483.4.peg.543"/>
<dbReference type="KEGG" id="cbx:Cenrod_0541"/>
<evidence type="ECO:0000313" key="1">
    <source>
        <dbReference type="EMBL" id="AGX86654.1"/>
    </source>
</evidence>
<accession>U5N8Y6</accession>
<dbReference type="AlphaFoldDB" id="U5N8Y6"/>
<keyword evidence="2" id="KW-1185">Reference proteome</keyword>
<organism evidence="1 2">
    <name type="scientific">Candidatus Symbiobacter mobilis CR</name>
    <dbReference type="NCBI Taxonomy" id="946483"/>
    <lineage>
        <taxon>Bacteria</taxon>
        <taxon>Pseudomonadati</taxon>
        <taxon>Pseudomonadota</taxon>
        <taxon>Betaproteobacteria</taxon>
        <taxon>Burkholderiales</taxon>
        <taxon>Comamonadaceae</taxon>
    </lineage>
</organism>
<name>U5N8Y6_9BURK</name>
<reference evidence="1 2" key="1">
    <citation type="journal article" date="2013" name="Genome Biol.">
        <title>Genomic analysis reveals key aspects of prokaryotic symbiosis in the phototrophic consortium "Chlorochromatium aggregatum".</title>
        <authorList>
            <person name="Liu Z."/>
            <person name="Muller J."/>
            <person name="Li T."/>
            <person name="Alvey R.M."/>
            <person name="Vogl K."/>
            <person name="Frigaard N.U."/>
            <person name="Rockwell N.C."/>
            <person name="Boyd E.S."/>
            <person name="Tomsho L.P."/>
            <person name="Schuster S.C."/>
            <person name="Henke P."/>
            <person name="Rohde M."/>
            <person name="Overmann J."/>
            <person name="Bryant D.A."/>
        </authorList>
    </citation>
    <scope>NUCLEOTIDE SEQUENCE [LARGE SCALE GENOMIC DNA]</scope>
    <source>
        <strain evidence="1">CR</strain>
    </source>
</reference>
<dbReference type="HOGENOM" id="CLU_034373_0_0_4"/>
<dbReference type="EMBL" id="CP004885">
    <property type="protein sequence ID" value="AGX86654.1"/>
    <property type="molecule type" value="Genomic_DNA"/>
</dbReference>